<feature type="binding site" evidence="6">
    <location>
        <position position="269"/>
    </location>
    <ligand>
        <name>S-adenosyl-L-methionine</name>
        <dbReference type="ChEBI" id="CHEBI:59789"/>
    </ligand>
</feature>
<evidence type="ECO:0000313" key="9">
    <source>
        <dbReference type="Proteomes" id="UP001227126"/>
    </source>
</evidence>
<dbReference type="GO" id="GO:0008168">
    <property type="term" value="F:methyltransferase activity"/>
    <property type="evidence" value="ECO:0007669"/>
    <property type="project" value="UniProtKB-KW"/>
</dbReference>
<dbReference type="Proteomes" id="UP001227126">
    <property type="component" value="Unassembled WGS sequence"/>
</dbReference>
<dbReference type="Gene3D" id="3.40.50.150">
    <property type="entry name" value="Vaccinia Virus protein VP39"/>
    <property type="match status" value="1"/>
</dbReference>
<feature type="active site" evidence="7">
    <location>
        <position position="363"/>
    </location>
</feature>
<accession>A0ABT7F9G3</accession>
<dbReference type="CDD" id="cd02440">
    <property type="entry name" value="AdoMet_MTases"/>
    <property type="match status" value="1"/>
</dbReference>
<name>A0ABT7F9G3_9RHOB</name>
<keyword evidence="4 6" id="KW-0949">S-adenosyl-L-methionine</keyword>
<evidence type="ECO:0000313" key="8">
    <source>
        <dbReference type="EMBL" id="MDK3071753.1"/>
    </source>
</evidence>
<keyword evidence="2 6" id="KW-0489">Methyltransferase</keyword>
<reference evidence="8 9" key="1">
    <citation type="submission" date="2023-05" db="EMBL/GenBank/DDBJ databases">
        <title>Sedimentitalea sp. nov. JM2-8.</title>
        <authorList>
            <person name="Huang J."/>
        </authorList>
    </citation>
    <scope>NUCLEOTIDE SEQUENCE [LARGE SCALE GENOMIC DNA]</scope>
    <source>
        <strain evidence="8 9">JM2-8</strain>
    </source>
</reference>
<comment type="caution">
    <text evidence="8">The sequence shown here is derived from an EMBL/GenBank/DDBJ whole genome shotgun (WGS) entry which is preliminary data.</text>
</comment>
<keyword evidence="9" id="KW-1185">Reference proteome</keyword>
<dbReference type="PANTHER" id="PTHR11061:SF49">
    <property type="entry name" value="23S RRNA (URACIL(1939)-C(5))-METHYLTRANSFERASE RLMD"/>
    <property type="match status" value="1"/>
</dbReference>
<feature type="binding site" evidence="6">
    <location>
        <position position="242"/>
    </location>
    <ligand>
        <name>S-adenosyl-L-methionine</name>
        <dbReference type="ChEBI" id="CHEBI:59789"/>
    </ligand>
</feature>
<evidence type="ECO:0000256" key="7">
    <source>
        <dbReference type="PROSITE-ProRule" id="PRU10015"/>
    </source>
</evidence>
<protein>
    <submittedName>
        <fullName evidence="8">Class I SAM-dependent RNA methyltransferase</fullName>
    </submittedName>
</protein>
<proteinExistence type="inferred from homology"/>
<organism evidence="8 9">
    <name type="scientific">Sedimentitalea xiamensis</name>
    <dbReference type="NCBI Taxonomy" id="3050037"/>
    <lineage>
        <taxon>Bacteria</taxon>
        <taxon>Pseudomonadati</taxon>
        <taxon>Pseudomonadota</taxon>
        <taxon>Alphaproteobacteria</taxon>
        <taxon>Rhodobacterales</taxon>
        <taxon>Paracoccaceae</taxon>
        <taxon>Sedimentitalea</taxon>
    </lineage>
</organism>
<dbReference type="Gene3D" id="2.40.50.140">
    <property type="entry name" value="Nucleic acid-binding proteins"/>
    <property type="match status" value="1"/>
</dbReference>
<keyword evidence="1" id="KW-0479">Metal-binding</keyword>
<feature type="active site" description="Nucleophile" evidence="6">
    <location>
        <position position="363"/>
    </location>
</feature>
<evidence type="ECO:0000256" key="3">
    <source>
        <dbReference type="ARBA" id="ARBA00022679"/>
    </source>
</evidence>
<keyword evidence="5" id="KW-0411">Iron-sulfur</keyword>
<keyword evidence="3 6" id="KW-0808">Transferase</keyword>
<evidence type="ECO:0000256" key="2">
    <source>
        <dbReference type="ARBA" id="ARBA00022603"/>
    </source>
</evidence>
<dbReference type="PANTHER" id="PTHR11061">
    <property type="entry name" value="RNA M5U METHYLTRANSFERASE"/>
    <property type="match status" value="1"/>
</dbReference>
<sequence length="409" mass="44249">MTETFSILRLGHHGDGIADGPVFAPLTLPGEVVRGIRDGTQLTDIRIVTPSPDRVQPPCRHFKSCGGCQVQHASDAFVAEWKRQIVESALAAQGIQTIMRPILTSPPRSRRRAAFAAKRTKKGALVGFHARSTDIVVPIPDCQLVDDRLLAGMPVAEALAVAGASRKAALSVTMTVSNSGLDVVVFGGKPLDGQLRVVLAQVAEQHDLVRLTWEDEIIAMRRPPVQVFGSARVVPPPGAFLQATPQGERALLAEVRDITQGAQRIVDLFAGCGTFALPLAERAEVHAVEGDAAMTDALDRGWRQAQGLKRVSTEVRDLFRRPLMADELARFDAIVLDPPRAGAEAQVVELAQIDPVPIAYVSCNPVTFARDASRLIGAGYRLDRVRVVDQFRWSSHVELVGCFLPGRAE</sequence>
<evidence type="ECO:0000256" key="5">
    <source>
        <dbReference type="ARBA" id="ARBA00023014"/>
    </source>
</evidence>
<dbReference type="RefSeq" id="WP_284483703.1">
    <property type="nucleotide sequence ID" value="NZ_JASNJE010000001.1"/>
</dbReference>
<dbReference type="InterPro" id="IPR029063">
    <property type="entry name" value="SAM-dependent_MTases_sf"/>
</dbReference>
<evidence type="ECO:0000256" key="6">
    <source>
        <dbReference type="PROSITE-ProRule" id="PRU01024"/>
    </source>
</evidence>
<dbReference type="InterPro" id="IPR012340">
    <property type="entry name" value="NA-bd_OB-fold"/>
</dbReference>
<evidence type="ECO:0000256" key="4">
    <source>
        <dbReference type="ARBA" id="ARBA00022691"/>
    </source>
</evidence>
<dbReference type="EMBL" id="JASNJE010000001">
    <property type="protein sequence ID" value="MDK3071753.1"/>
    <property type="molecule type" value="Genomic_DNA"/>
</dbReference>
<feature type="binding site" evidence="6">
    <location>
        <position position="289"/>
    </location>
    <ligand>
        <name>S-adenosyl-L-methionine</name>
        <dbReference type="ChEBI" id="CHEBI:59789"/>
    </ligand>
</feature>
<dbReference type="Gene3D" id="2.40.50.1070">
    <property type="match status" value="1"/>
</dbReference>
<dbReference type="PROSITE" id="PS51687">
    <property type="entry name" value="SAM_MT_RNA_M5U"/>
    <property type="match status" value="1"/>
</dbReference>
<dbReference type="SUPFAM" id="SSF53335">
    <property type="entry name" value="S-adenosyl-L-methionine-dependent methyltransferases"/>
    <property type="match status" value="1"/>
</dbReference>
<dbReference type="InterPro" id="IPR030390">
    <property type="entry name" value="MeTrfase_TrmA_AS"/>
</dbReference>
<keyword evidence="1" id="KW-0408">Iron</keyword>
<dbReference type="GO" id="GO:0032259">
    <property type="term" value="P:methylation"/>
    <property type="evidence" value="ECO:0007669"/>
    <property type="project" value="UniProtKB-KW"/>
</dbReference>
<comment type="similarity">
    <text evidence="6">Belongs to the class I-like SAM-binding methyltransferase superfamily. RNA M5U methyltransferase family.</text>
</comment>
<keyword evidence="1" id="KW-0004">4Fe-4S</keyword>
<dbReference type="PROSITE" id="PS01230">
    <property type="entry name" value="TRMA_1"/>
    <property type="match status" value="1"/>
</dbReference>
<dbReference type="InterPro" id="IPR010280">
    <property type="entry name" value="U5_MeTrfase_fam"/>
</dbReference>
<gene>
    <name evidence="8" type="ORF">QO034_01395</name>
</gene>
<evidence type="ECO:0000256" key="1">
    <source>
        <dbReference type="ARBA" id="ARBA00022485"/>
    </source>
</evidence>
<dbReference type="Pfam" id="PF05958">
    <property type="entry name" value="tRNA_U5-meth_tr"/>
    <property type="match status" value="1"/>
</dbReference>
<feature type="binding site" evidence="6">
    <location>
        <position position="337"/>
    </location>
    <ligand>
        <name>S-adenosyl-L-methionine</name>
        <dbReference type="ChEBI" id="CHEBI:59789"/>
    </ligand>
</feature>